<proteinExistence type="predicted"/>
<evidence type="ECO:0000313" key="1">
    <source>
        <dbReference type="EMBL" id="KAE8163685.1"/>
    </source>
</evidence>
<dbReference type="Proteomes" id="UP000326950">
    <property type="component" value="Unassembled WGS sequence"/>
</dbReference>
<organism evidence="1 2">
    <name type="scientific">Aspergillus tamarii</name>
    <dbReference type="NCBI Taxonomy" id="41984"/>
    <lineage>
        <taxon>Eukaryota</taxon>
        <taxon>Fungi</taxon>
        <taxon>Dikarya</taxon>
        <taxon>Ascomycota</taxon>
        <taxon>Pezizomycotina</taxon>
        <taxon>Eurotiomycetes</taxon>
        <taxon>Eurotiomycetidae</taxon>
        <taxon>Eurotiales</taxon>
        <taxon>Aspergillaceae</taxon>
        <taxon>Aspergillus</taxon>
        <taxon>Aspergillus subgen. Circumdati</taxon>
    </lineage>
</organism>
<protein>
    <submittedName>
        <fullName evidence="1">Uncharacterized protein</fullName>
    </submittedName>
</protein>
<name>A0A5N6UYB3_ASPTM</name>
<gene>
    <name evidence="1" type="ORF">BDV40DRAFT_262347</name>
</gene>
<evidence type="ECO:0000313" key="2">
    <source>
        <dbReference type="Proteomes" id="UP000326950"/>
    </source>
</evidence>
<reference evidence="1 2" key="1">
    <citation type="submission" date="2019-04" db="EMBL/GenBank/DDBJ databases">
        <title>Friends and foes A comparative genomics study of 23 Aspergillus species from section Flavi.</title>
        <authorList>
            <consortium name="DOE Joint Genome Institute"/>
            <person name="Kjaerbolling I."/>
            <person name="Vesth T."/>
            <person name="Frisvad J.C."/>
            <person name="Nybo J.L."/>
            <person name="Theobald S."/>
            <person name="Kildgaard S."/>
            <person name="Isbrandt T."/>
            <person name="Kuo A."/>
            <person name="Sato A."/>
            <person name="Lyhne E.K."/>
            <person name="Kogle M.E."/>
            <person name="Wiebenga A."/>
            <person name="Kun R.S."/>
            <person name="Lubbers R.J."/>
            <person name="Makela M.R."/>
            <person name="Barry K."/>
            <person name="Chovatia M."/>
            <person name="Clum A."/>
            <person name="Daum C."/>
            <person name="Haridas S."/>
            <person name="He G."/>
            <person name="LaButti K."/>
            <person name="Lipzen A."/>
            <person name="Mondo S."/>
            <person name="Riley R."/>
            <person name="Salamov A."/>
            <person name="Simmons B.A."/>
            <person name="Magnuson J.K."/>
            <person name="Henrissat B."/>
            <person name="Mortensen U.H."/>
            <person name="Larsen T.O."/>
            <person name="Devries R.P."/>
            <person name="Grigoriev I.V."/>
            <person name="Machida M."/>
            <person name="Baker S.E."/>
            <person name="Andersen M.R."/>
        </authorList>
    </citation>
    <scope>NUCLEOTIDE SEQUENCE [LARGE SCALE GENOMIC DNA]</scope>
    <source>
        <strain evidence="1 2">CBS 117626</strain>
    </source>
</reference>
<dbReference type="AlphaFoldDB" id="A0A5N6UYB3"/>
<dbReference type="OrthoDB" id="10254221at2759"/>
<accession>A0A5N6UYB3</accession>
<dbReference type="EMBL" id="ML738615">
    <property type="protein sequence ID" value="KAE8163685.1"/>
    <property type="molecule type" value="Genomic_DNA"/>
</dbReference>
<sequence length="110" mass="12800">MGSHAPARRPSCLVCTRGRVYYRVIRLNRYPIYDSEDRFISNIQCRSVPISILTWSGCTNTAQIKPYRICLLGATGRKGRGILRILLMENYRDWALHVYVRLRAKHLSVF</sequence>
<keyword evidence="2" id="KW-1185">Reference proteome</keyword>